<feature type="domain" description="Iron-binding zinc finger CDGSH type" evidence="5">
    <location>
        <begin position="39"/>
        <end position="76"/>
    </location>
</feature>
<dbReference type="Proteomes" id="UP001447842">
    <property type="component" value="Chromosome"/>
</dbReference>
<dbReference type="Gene3D" id="3.40.5.90">
    <property type="entry name" value="CDGSH iron-sulfur domain, mitoNEET-type"/>
    <property type="match status" value="2"/>
</dbReference>
<protein>
    <submittedName>
        <fullName evidence="6">CDGSH iron-sulfur domain-containing protein</fullName>
    </submittedName>
</protein>
<evidence type="ECO:0000256" key="3">
    <source>
        <dbReference type="ARBA" id="ARBA00023004"/>
    </source>
</evidence>
<keyword evidence="1" id="KW-0001">2Fe-2S</keyword>
<dbReference type="PIRSF" id="PIRSF009180">
    <property type="entry name" value="UCP009180"/>
    <property type="match status" value="1"/>
</dbReference>
<proteinExistence type="predicted"/>
<evidence type="ECO:0000256" key="2">
    <source>
        <dbReference type="ARBA" id="ARBA00022723"/>
    </source>
</evidence>
<dbReference type="Pfam" id="PF09360">
    <property type="entry name" value="zf-CDGSH"/>
    <property type="match status" value="2"/>
</dbReference>
<dbReference type="InterPro" id="IPR052950">
    <property type="entry name" value="CISD"/>
</dbReference>
<dbReference type="SMART" id="SM00704">
    <property type="entry name" value="ZnF_CDGSH"/>
    <property type="match status" value="2"/>
</dbReference>
<dbReference type="InterPro" id="IPR018967">
    <property type="entry name" value="FeS-contain_CDGSH-typ"/>
</dbReference>
<name>A0ABZ3HE42_9BACT</name>
<keyword evidence="2" id="KW-0479">Metal-binding</keyword>
<sequence length="231" mass="25538">MTETAQSITIVKNGPLIVRGSIPLSVQTIGVNDEGEAVKWIEGKQYPLQAVYSLCRCGQSKKHPFCDGSHAKCGFDGTETAERLPIVELSKTYDGPDIYLTDAKCYCALARFCDPHGGVWNMVKLSDDPEIRPVLLQEVWDCPAGRLVAWDKKTGEAIEPKFEPSIVLIEDPQKHCSGPIWVRGGIPVISADGTPYEIRNRVTLCRCGASHNKPFCDARHLLTHFKATEDK</sequence>
<evidence type="ECO:0000259" key="5">
    <source>
        <dbReference type="SMART" id="SM00704"/>
    </source>
</evidence>
<dbReference type="InterPro" id="IPR016548">
    <property type="entry name" value="UCP009180"/>
</dbReference>
<organism evidence="6 7">
    <name type="scientific">Sulfurimonas diazotrophicus</name>
    <dbReference type="NCBI Taxonomy" id="3131939"/>
    <lineage>
        <taxon>Bacteria</taxon>
        <taxon>Pseudomonadati</taxon>
        <taxon>Campylobacterota</taxon>
        <taxon>Epsilonproteobacteria</taxon>
        <taxon>Campylobacterales</taxon>
        <taxon>Sulfurimonadaceae</taxon>
        <taxon>Sulfurimonas</taxon>
    </lineage>
</organism>
<dbReference type="RefSeq" id="WP_345971288.1">
    <property type="nucleotide sequence ID" value="NZ_CP147920.1"/>
</dbReference>
<keyword evidence="3" id="KW-0408">Iron</keyword>
<evidence type="ECO:0000256" key="4">
    <source>
        <dbReference type="ARBA" id="ARBA00023014"/>
    </source>
</evidence>
<dbReference type="EMBL" id="CP147920">
    <property type="protein sequence ID" value="XAU16133.1"/>
    <property type="molecule type" value="Genomic_DNA"/>
</dbReference>
<accession>A0ABZ3HE42</accession>
<feature type="domain" description="Iron-binding zinc finger CDGSH type" evidence="5">
    <location>
        <begin position="189"/>
        <end position="226"/>
    </location>
</feature>
<gene>
    <name evidence="6" type="ORF">WCY31_05345</name>
</gene>
<evidence type="ECO:0000313" key="7">
    <source>
        <dbReference type="Proteomes" id="UP001447842"/>
    </source>
</evidence>
<reference evidence="6 7" key="1">
    <citation type="submission" date="2024-03" db="EMBL/GenBank/DDBJ databases">
        <title>Sulfurimonas sp. HSL3-1.</title>
        <authorList>
            <person name="Wang S."/>
        </authorList>
    </citation>
    <scope>NUCLEOTIDE SEQUENCE [LARGE SCALE GENOMIC DNA]</scope>
    <source>
        <strain evidence="6 7">HSL3-1</strain>
    </source>
</reference>
<evidence type="ECO:0000256" key="1">
    <source>
        <dbReference type="ARBA" id="ARBA00022714"/>
    </source>
</evidence>
<evidence type="ECO:0000313" key="6">
    <source>
        <dbReference type="EMBL" id="XAU16133.1"/>
    </source>
</evidence>
<dbReference type="InterPro" id="IPR042216">
    <property type="entry name" value="MitoNEET_CISD"/>
</dbReference>
<dbReference type="PANTHER" id="PTHR46491:SF3">
    <property type="entry name" value="CDGSH IRON-SULFUR DOMAIN-CONTAINING PROTEIN 3, MITOCHONDRIAL"/>
    <property type="match status" value="1"/>
</dbReference>
<keyword evidence="7" id="KW-1185">Reference proteome</keyword>
<keyword evidence="4" id="KW-0411">Iron-sulfur</keyword>
<dbReference type="PANTHER" id="PTHR46491">
    <property type="entry name" value="CDGSH IRON SULFUR DOMAIN PROTEIN HOMOLOG"/>
    <property type="match status" value="1"/>
</dbReference>